<reference evidence="3 5" key="2">
    <citation type="submission" date="2023-10" db="EMBL/GenBank/DDBJ databases">
        <title>To unveil natural product biosynthetic capacity in Pseudoalteromonas.</title>
        <authorList>
            <person name="Wang J."/>
        </authorList>
    </citation>
    <scope>NUCLEOTIDE SEQUENCE [LARGE SCALE GENOMIC DNA]</scope>
    <source>
        <strain evidence="3 5">DSM 15914</strain>
    </source>
</reference>
<evidence type="ECO:0000256" key="1">
    <source>
        <dbReference type="SAM" id="Phobius"/>
    </source>
</evidence>
<proteinExistence type="predicted"/>
<reference evidence="2" key="1">
    <citation type="submission" date="2019-10" db="EMBL/GenBank/DDBJ databases">
        <authorList>
            <person name="Paulsen S."/>
        </authorList>
    </citation>
    <scope>NUCLEOTIDE SEQUENCE</scope>
    <source>
        <strain evidence="2">LMG 19692</strain>
    </source>
</reference>
<gene>
    <name evidence="2" type="ORF">F9Y85_02475</name>
    <name evidence="3" type="ORF">R5H13_11085</name>
</gene>
<dbReference type="EMBL" id="CP137578">
    <property type="protein sequence ID" value="WOX27218.1"/>
    <property type="molecule type" value="Genomic_DNA"/>
</dbReference>
<evidence type="ECO:0000313" key="4">
    <source>
        <dbReference type="Proteomes" id="UP000646877"/>
    </source>
</evidence>
<name>A0A8I2H0J8_9GAMM</name>
<feature type="transmembrane region" description="Helical" evidence="1">
    <location>
        <begin position="56"/>
        <end position="82"/>
    </location>
</feature>
<keyword evidence="1" id="KW-0472">Membrane</keyword>
<sequence>MSQKRLKLLAVSLGFLAIAPLFGLLIAELSVAVLDCRVSESGHSDCAIGGIDIRMLLAILYTGGWVSMISIPVAGLAALLCYTKYRDANLNRNQ</sequence>
<evidence type="ECO:0000313" key="2">
    <source>
        <dbReference type="EMBL" id="NLR20200.1"/>
    </source>
</evidence>
<keyword evidence="1" id="KW-0812">Transmembrane</keyword>
<evidence type="ECO:0000313" key="5">
    <source>
        <dbReference type="Proteomes" id="UP001304419"/>
    </source>
</evidence>
<keyword evidence="1" id="KW-1133">Transmembrane helix</keyword>
<dbReference type="Proteomes" id="UP001304419">
    <property type="component" value="Chromosome 1"/>
</dbReference>
<accession>A0A8I2H0J8</accession>
<evidence type="ECO:0000313" key="3">
    <source>
        <dbReference type="EMBL" id="WOX27218.1"/>
    </source>
</evidence>
<dbReference type="AlphaFoldDB" id="A0A8I2H0J8"/>
<dbReference type="EMBL" id="WEIA01000001">
    <property type="protein sequence ID" value="NLR20200.1"/>
    <property type="molecule type" value="Genomic_DNA"/>
</dbReference>
<dbReference type="RefSeq" id="WP_193521462.1">
    <property type="nucleotide sequence ID" value="NZ_CBCSDF010000008.1"/>
</dbReference>
<protein>
    <submittedName>
        <fullName evidence="2">Uncharacterized protein</fullName>
    </submittedName>
</protein>
<organism evidence="2 4">
    <name type="scientific">Pseudoalteromonas maricaloris</name>
    <dbReference type="NCBI Taxonomy" id="184924"/>
    <lineage>
        <taxon>Bacteria</taxon>
        <taxon>Pseudomonadati</taxon>
        <taxon>Pseudomonadota</taxon>
        <taxon>Gammaproteobacteria</taxon>
        <taxon>Alteromonadales</taxon>
        <taxon>Pseudoalteromonadaceae</taxon>
        <taxon>Pseudoalteromonas</taxon>
    </lineage>
</organism>
<keyword evidence="5" id="KW-1185">Reference proteome</keyword>
<dbReference type="Proteomes" id="UP000646877">
    <property type="component" value="Unassembled WGS sequence"/>
</dbReference>